<evidence type="ECO:0000256" key="2">
    <source>
        <dbReference type="ARBA" id="ARBA00010790"/>
    </source>
</evidence>
<organism evidence="9 10">
    <name type="scientific">Photinus pyralis</name>
    <name type="common">Common eastern firefly</name>
    <name type="synonym">Lampyris pyralis</name>
    <dbReference type="NCBI Taxonomy" id="7054"/>
    <lineage>
        <taxon>Eukaryota</taxon>
        <taxon>Metazoa</taxon>
        <taxon>Ecdysozoa</taxon>
        <taxon>Arthropoda</taxon>
        <taxon>Hexapoda</taxon>
        <taxon>Insecta</taxon>
        <taxon>Pterygota</taxon>
        <taxon>Neoptera</taxon>
        <taxon>Endopterygota</taxon>
        <taxon>Coleoptera</taxon>
        <taxon>Polyphaga</taxon>
        <taxon>Elateriformia</taxon>
        <taxon>Elateroidea</taxon>
        <taxon>Lampyridae</taxon>
        <taxon>Lampyrinae</taxon>
        <taxon>Photinus</taxon>
    </lineage>
</organism>
<dbReference type="SUPFAM" id="SSF51905">
    <property type="entry name" value="FAD/NAD(P)-binding domain"/>
    <property type="match status" value="1"/>
</dbReference>
<dbReference type="PIRSF" id="PIRSF000137">
    <property type="entry name" value="Alcohol_oxidase"/>
    <property type="match status" value="1"/>
</dbReference>
<dbReference type="GO" id="GO:0050660">
    <property type="term" value="F:flavin adenine dinucleotide binding"/>
    <property type="evidence" value="ECO:0007669"/>
    <property type="project" value="InterPro"/>
</dbReference>
<dbReference type="EMBL" id="VVIM01000007">
    <property type="protein sequence ID" value="KAB0797039.1"/>
    <property type="molecule type" value="Genomic_DNA"/>
</dbReference>
<evidence type="ECO:0000256" key="4">
    <source>
        <dbReference type="ARBA" id="ARBA00022827"/>
    </source>
</evidence>
<accession>A0A5N4AIB9</accession>
<dbReference type="AlphaFoldDB" id="A0A5N4AIB9"/>
<dbReference type="PROSITE" id="PS00623">
    <property type="entry name" value="GMC_OXRED_1"/>
    <property type="match status" value="1"/>
</dbReference>
<feature type="binding site" evidence="5">
    <location>
        <position position="267"/>
    </location>
    <ligand>
        <name>FAD</name>
        <dbReference type="ChEBI" id="CHEBI:57692"/>
    </ligand>
</feature>
<dbReference type="PANTHER" id="PTHR11552">
    <property type="entry name" value="GLUCOSE-METHANOL-CHOLINE GMC OXIDOREDUCTASE"/>
    <property type="match status" value="1"/>
</dbReference>
<dbReference type="Gene3D" id="3.30.560.10">
    <property type="entry name" value="Glucose Oxidase, domain 3"/>
    <property type="match status" value="1"/>
</dbReference>
<dbReference type="GO" id="GO:0016614">
    <property type="term" value="F:oxidoreductase activity, acting on CH-OH group of donors"/>
    <property type="evidence" value="ECO:0007669"/>
    <property type="project" value="InterPro"/>
</dbReference>
<evidence type="ECO:0000259" key="8">
    <source>
        <dbReference type="PROSITE" id="PS00624"/>
    </source>
</evidence>
<dbReference type="Proteomes" id="UP000327044">
    <property type="component" value="Unassembled WGS sequence"/>
</dbReference>
<dbReference type="InterPro" id="IPR000172">
    <property type="entry name" value="GMC_OxRdtase_N"/>
</dbReference>
<dbReference type="InterPro" id="IPR007867">
    <property type="entry name" value="GMC_OxRtase_C"/>
</dbReference>
<feature type="domain" description="Glucose-methanol-choline oxidoreductase N-terminal" evidence="8">
    <location>
        <begin position="303"/>
        <end position="317"/>
    </location>
</feature>
<name>A0A5N4AIB9_PHOPY</name>
<evidence type="ECO:0000259" key="7">
    <source>
        <dbReference type="PROSITE" id="PS00623"/>
    </source>
</evidence>
<comment type="cofactor">
    <cofactor evidence="1 5">
        <name>FAD</name>
        <dbReference type="ChEBI" id="CHEBI:57692"/>
    </cofactor>
</comment>
<evidence type="ECO:0000256" key="3">
    <source>
        <dbReference type="ARBA" id="ARBA00022630"/>
    </source>
</evidence>
<comment type="caution">
    <text evidence="9">The sequence shown here is derived from an EMBL/GenBank/DDBJ whole genome shotgun (WGS) entry which is preliminary data.</text>
</comment>
<dbReference type="PROSITE" id="PS00624">
    <property type="entry name" value="GMC_OXRED_2"/>
    <property type="match status" value="1"/>
</dbReference>
<dbReference type="Gene3D" id="3.50.50.60">
    <property type="entry name" value="FAD/NAD(P)-binding domain"/>
    <property type="match status" value="1"/>
</dbReference>
<dbReference type="Pfam" id="PF05199">
    <property type="entry name" value="GMC_oxred_C"/>
    <property type="match status" value="1"/>
</dbReference>
<feature type="domain" description="Glucose-methanol-choline oxidoreductase N-terminal" evidence="7">
    <location>
        <begin position="133"/>
        <end position="156"/>
    </location>
</feature>
<dbReference type="PANTHER" id="PTHR11552:SF147">
    <property type="entry name" value="CHOLINE DEHYDROGENASE, MITOCHONDRIAL"/>
    <property type="match status" value="1"/>
</dbReference>
<gene>
    <name evidence="9" type="ORF">PPYR_11100</name>
</gene>
<protein>
    <recommendedName>
        <fullName evidence="7 8">Glucose-methanol-choline oxidoreductase N-terminal domain-containing protein</fullName>
    </recommendedName>
</protein>
<dbReference type="InterPro" id="IPR012132">
    <property type="entry name" value="GMC_OxRdtase"/>
</dbReference>
<keyword evidence="4 5" id="KW-0274">FAD</keyword>
<dbReference type="InParanoid" id="A0A5N4AIB9"/>
<proteinExistence type="inferred from homology"/>
<keyword evidence="10" id="KW-1185">Reference proteome</keyword>
<dbReference type="SUPFAM" id="SSF54373">
    <property type="entry name" value="FAD-linked reductases, C-terminal domain"/>
    <property type="match status" value="1"/>
</dbReference>
<dbReference type="OrthoDB" id="269227at2759"/>
<evidence type="ECO:0000313" key="10">
    <source>
        <dbReference type="Proteomes" id="UP000327044"/>
    </source>
</evidence>
<reference evidence="9 10" key="1">
    <citation type="journal article" date="2018" name="Elife">
        <title>Firefly genomes illuminate parallel origins of bioluminescence in beetles.</title>
        <authorList>
            <person name="Fallon T.R."/>
            <person name="Lower S.E."/>
            <person name="Chang C.H."/>
            <person name="Bessho-Uehara M."/>
            <person name="Martin G.J."/>
            <person name="Bewick A.J."/>
            <person name="Behringer M."/>
            <person name="Debat H.J."/>
            <person name="Wong I."/>
            <person name="Day J.C."/>
            <person name="Suvorov A."/>
            <person name="Silva C.J."/>
            <person name="Stanger-Hall K.F."/>
            <person name="Hall D.W."/>
            <person name="Schmitz R.J."/>
            <person name="Nelson D.R."/>
            <person name="Lewis S.M."/>
            <person name="Shigenobu S."/>
            <person name="Bybee S.M."/>
            <person name="Larracuente A.M."/>
            <person name="Oba Y."/>
            <person name="Weng J.K."/>
        </authorList>
    </citation>
    <scope>NUCLEOTIDE SEQUENCE [LARGE SCALE GENOMIC DNA]</scope>
    <source>
        <strain evidence="9">1611_PpyrPB1</strain>
        <tissue evidence="9">Whole body</tissue>
    </source>
</reference>
<dbReference type="Pfam" id="PF00732">
    <property type="entry name" value="GMC_oxred_N"/>
    <property type="match status" value="1"/>
</dbReference>
<comment type="similarity">
    <text evidence="2 6">Belongs to the GMC oxidoreductase family.</text>
</comment>
<evidence type="ECO:0000256" key="5">
    <source>
        <dbReference type="PIRSR" id="PIRSR000137-2"/>
    </source>
</evidence>
<evidence type="ECO:0000256" key="1">
    <source>
        <dbReference type="ARBA" id="ARBA00001974"/>
    </source>
</evidence>
<dbReference type="InterPro" id="IPR036188">
    <property type="entry name" value="FAD/NAD-bd_sf"/>
</dbReference>
<sequence>MMEFASPCPVSLTGPPSHMFMTLINTIMTSQCLLSPANLFPSDHATHLKDGDQFDFIVVGGGSAGSRVASRLSENPKWKVLLLEAGGYPSANTEIPATFSSLAGSDQDWGYTSEPCKNACLGVKERRCSCPRGKTLGGSSAINGMLYLRGSRKDYDTWANDGNVGWDFDSVLEHFRRIEDLQGVDDERFGKGGDLKLVQQISPQPIRKGLLEAYNELGYGAYKEEKPIGYFDFYTNIWKGTRYSAAKAFLAKAKERRNLYIALKAQVGKVTIGEDLSVTGVEVRTNGRIIKIKATKEVVLSAGSVNSPQILMNSGIGPEDHLKELGVPLVKNLKVGQNLQDHLLFAGVMYNVVDNAFVPKTAEDVIDDWYQYLRHRTGPLSMTTIENFMFFADPMGNTEDPSVQLYYIPMYKNDVYGGLKAVQTLYKLPEEVRAVQNESIEKSHGIFLIPTLTHPKSVGQILLRSADPYDTPKIFTNYLSDPEGEDLQALLDGVRFFQNLTATRAFSRYNPERLHFPFKNCRRHAPDSDDYWKCAFRNIASTVYHLAGTCKMGPKSDPDAVVDPRLRIHGMRGIRVIDASIMPKLVSCNTNGPTMMIGEKGASMIYEDWREGRAEL</sequence>
<evidence type="ECO:0000313" key="9">
    <source>
        <dbReference type="EMBL" id="KAB0797039.1"/>
    </source>
</evidence>
<keyword evidence="3 6" id="KW-0285">Flavoprotein</keyword>
<evidence type="ECO:0000256" key="6">
    <source>
        <dbReference type="RuleBase" id="RU003968"/>
    </source>
</evidence>